<keyword evidence="6" id="KW-1185">Reference proteome</keyword>
<dbReference type="GO" id="GO:0032259">
    <property type="term" value="P:methylation"/>
    <property type="evidence" value="ECO:0007669"/>
    <property type="project" value="UniProtKB-KW"/>
</dbReference>
<evidence type="ECO:0000256" key="1">
    <source>
        <dbReference type="ARBA" id="ARBA00022553"/>
    </source>
</evidence>
<dbReference type="Proteomes" id="UP000297245">
    <property type="component" value="Unassembled WGS sequence"/>
</dbReference>
<reference evidence="5 6" key="1">
    <citation type="journal article" date="2019" name="Nat. Ecol. Evol.">
        <title>Megaphylogeny resolves global patterns of mushroom evolution.</title>
        <authorList>
            <person name="Varga T."/>
            <person name="Krizsan K."/>
            <person name="Foldi C."/>
            <person name="Dima B."/>
            <person name="Sanchez-Garcia M."/>
            <person name="Sanchez-Ramirez S."/>
            <person name="Szollosi G.J."/>
            <person name="Szarkandi J.G."/>
            <person name="Papp V."/>
            <person name="Albert L."/>
            <person name="Andreopoulos W."/>
            <person name="Angelini C."/>
            <person name="Antonin V."/>
            <person name="Barry K.W."/>
            <person name="Bougher N.L."/>
            <person name="Buchanan P."/>
            <person name="Buyck B."/>
            <person name="Bense V."/>
            <person name="Catcheside P."/>
            <person name="Chovatia M."/>
            <person name="Cooper J."/>
            <person name="Damon W."/>
            <person name="Desjardin D."/>
            <person name="Finy P."/>
            <person name="Geml J."/>
            <person name="Haridas S."/>
            <person name="Hughes K."/>
            <person name="Justo A."/>
            <person name="Karasinski D."/>
            <person name="Kautmanova I."/>
            <person name="Kiss B."/>
            <person name="Kocsube S."/>
            <person name="Kotiranta H."/>
            <person name="LaButti K.M."/>
            <person name="Lechner B.E."/>
            <person name="Liimatainen K."/>
            <person name="Lipzen A."/>
            <person name="Lukacs Z."/>
            <person name="Mihaltcheva S."/>
            <person name="Morgado L.N."/>
            <person name="Niskanen T."/>
            <person name="Noordeloos M.E."/>
            <person name="Ohm R.A."/>
            <person name="Ortiz-Santana B."/>
            <person name="Ovrebo C."/>
            <person name="Racz N."/>
            <person name="Riley R."/>
            <person name="Savchenko A."/>
            <person name="Shiryaev A."/>
            <person name="Soop K."/>
            <person name="Spirin V."/>
            <person name="Szebenyi C."/>
            <person name="Tomsovsky M."/>
            <person name="Tulloss R.E."/>
            <person name="Uehling J."/>
            <person name="Grigoriev I.V."/>
            <person name="Vagvolgyi C."/>
            <person name="Papp T."/>
            <person name="Martin F.M."/>
            <person name="Miettinen O."/>
            <person name="Hibbett D.S."/>
            <person name="Nagy L.G."/>
        </authorList>
    </citation>
    <scope>NUCLEOTIDE SEQUENCE [LARGE SCALE GENOMIC DNA]</scope>
    <source>
        <strain evidence="5 6">CBS 962.96</strain>
    </source>
</reference>
<dbReference type="SUPFAM" id="SSF53335">
    <property type="entry name" value="S-adenosyl-L-methionine-dependent methyltransferases"/>
    <property type="match status" value="1"/>
</dbReference>
<dbReference type="PANTHER" id="PTHR32183:SF6">
    <property type="entry name" value="CYSTEINE SULFINATE DESULFINASE_CYSTEINE DESULFURASE AND RELATED ENZYMES"/>
    <property type="match status" value="1"/>
</dbReference>
<dbReference type="CDD" id="cd02440">
    <property type="entry name" value="AdoMet_MTases"/>
    <property type="match status" value="1"/>
</dbReference>
<dbReference type="GO" id="GO:0008757">
    <property type="term" value="F:S-adenosylmethionine-dependent methyltransferase activity"/>
    <property type="evidence" value="ECO:0007669"/>
    <property type="project" value="InterPro"/>
</dbReference>
<name>A0A4V4HI48_DENBC</name>
<dbReference type="Gene3D" id="3.40.50.150">
    <property type="entry name" value="Vaccinia Virus protein VP39"/>
    <property type="match status" value="1"/>
</dbReference>
<dbReference type="Pfam" id="PF05724">
    <property type="entry name" value="TPMT"/>
    <property type="match status" value="1"/>
</dbReference>
<keyword evidence="3 5" id="KW-0808">Transferase</keyword>
<gene>
    <name evidence="5" type="ORF">K435DRAFT_713185</name>
</gene>
<organism evidence="5 6">
    <name type="scientific">Dendrothele bispora (strain CBS 962.96)</name>
    <dbReference type="NCBI Taxonomy" id="1314807"/>
    <lineage>
        <taxon>Eukaryota</taxon>
        <taxon>Fungi</taxon>
        <taxon>Dikarya</taxon>
        <taxon>Basidiomycota</taxon>
        <taxon>Agaricomycotina</taxon>
        <taxon>Agaricomycetes</taxon>
        <taxon>Agaricomycetidae</taxon>
        <taxon>Agaricales</taxon>
        <taxon>Agaricales incertae sedis</taxon>
        <taxon>Dendrothele</taxon>
    </lineage>
</organism>
<keyword evidence="4" id="KW-0949">S-adenosyl-L-methionine</keyword>
<dbReference type="EMBL" id="ML179050">
    <property type="protein sequence ID" value="THV05226.1"/>
    <property type="molecule type" value="Genomic_DNA"/>
</dbReference>
<evidence type="ECO:0000256" key="4">
    <source>
        <dbReference type="ARBA" id="ARBA00022691"/>
    </source>
</evidence>
<protein>
    <submittedName>
        <fullName evidence="5">S-adenosyl-L-methionine-dependent methyltransferase</fullName>
    </submittedName>
</protein>
<dbReference type="PROSITE" id="PS51585">
    <property type="entry name" value="SAM_MT_TPMT"/>
    <property type="match status" value="1"/>
</dbReference>
<evidence type="ECO:0000313" key="6">
    <source>
        <dbReference type="Proteomes" id="UP000297245"/>
    </source>
</evidence>
<evidence type="ECO:0000256" key="2">
    <source>
        <dbReference type="ARBA" id="ARBA00022603"/>
    </source>
</evidence>
<dbReference type="InterPro" id="IPR029063">
    <property type="entry name" value="SAM-dependent_MTases_sf"/>
</dbReference>
<accession>A0A4V4HI48</accession>
<keyword evidence="2 5" id="KW-0489">Methyltransferase</keyword>
<dbReference type="InterPro" id="IPR008854">
    <property type="entry name" value="TPMT"/>
</dbReference>
<dbReference type="AlphaFoldDB" id="A0A4V4HI48"/>
<proteinExistence type="predicted"/>
<dbReference type="PANTHER" id="PTHR32183">
    <property type="match status" value="1"/>
</dbReference>
<dbReference type="OrthoDB" id="276151at2759"/>
<keyword evidence="1" id="KW-0597">Phosphoprotein</keyword>
<evidence type="ECO:0000313" key="5">
    <source>
        <dbReference type="EMBL" id="THV05226.1"/>
    </source>
</evidence>
<evidence type="ECO:0000256" key="3">
    <source>
        <dbReference type="ARBA" id="ARBA00022679"/>
    </source>
</evidence>
<sequence>MTDEIRAKVRSIVTENPNSWELCWNQNLKPWDAGAIQPPLREVMESDKLELPDKGRALVPGCGTGYDVAYIATTLKGFDVFGLDVSSTAVEEAKKYLSSQGLPGDSGAEVEFEAGDFFKYTVSDDRKFDLIYDHTFFVAIPPSFRMSWGKQMRSLIKPGGYLITIVYPLQERSEEEKLKGPPFYVEPDHYIEPLGDGWQKVIDKIPERSSPSHEGKERLIVWKRL</sequence>